<evidence type="ECO:0000259" key="7">
    <source>
        <dbReference type="Pfam" id="PF17917"/>
    </source>
</evidence>
<dbReference type="FunFam" id="3.10.20.370:FF:000001">
    <property type="entry name" value="Retrovirus-related Pol polyprotein from transposon 17.6-like protein"/>
    <property type="match status" value="1"/>
</dbReference>
<dbReference type="AlphaFoldDB" id="A0A1R0GLE0"/>
<reference evidence="8 9" key="1">
    <citation type="journal article" date="2016" name="Mol. Biol. Evol.">
        <title>Genome-Wide Survey of Gut Fungi (Harpellales) Reveals the First Horizontally Transferred Ubiquitin Gene from a Mosquito Host.</title>
        <authorList>
            <person name="Wang Y."/>
            <person name="White M.M."/>
            <person name="Kvist S."/>
            <person name="Moncalvo J.M."/>
        </authorList>
    </citation>
    <scope>NUCLEOTIDE SEQUENCE [LARGE SCALE GENOMIC DNA]</scope>
    <source>
        <strain evidence="8 9">ALG-7-W6</strain>
    </source>
</reference>
<dbReference type="CDD" id="cd09274">
    <property type="entry name" value="RNase_HI_RT_Ty3"/>
    <property type="match status" value="1"/>
</dbReference>
<evidence type="ECO:0000256" key="5">
    <source>
        <dbReference type="ARBA" id="ARBA00022801"/>
    </source>
</evidence>
<dbReference type="InterPro" id="IPR050951">
    <property type="entry name" value="Retrovirus_Pol_polyprotein"/>
</dbReference>
<keyword evidence="2" id="KW-0548">Nucleotidyltransferase</keyword>
<organism evidence="8 9">
    <name type="scientific">Smittium mucronatum</name>
    <dbReference type="NCBI Taxonomy" id="133383"/>
    <lineage>
        <taxon>Eukaryota</taxon>
        <taxon>Fungi</taxon>
        <taxon>Fungi incertae sedis</taxon>
        <taxon>Zoopagomycota</taxon>
        <taxon>Kickxellomycotina</taxon>
        <taxon>Harpellomycetes</taxon>
        <taxon>Harpellales</taxon>
        <taxon>Legeriomycetaceae</taxon>
        <taxon>Smittium</taxon>
    </lineage>
</organism>
<dbReference type="InterPro" id="IPR041373">
    <property type="entry name" value="RT_RNaseH"/>
</dbReference>
<evidence type="ECO:0000313" key="9">
    <source>
        <dbReference type="Proteomes" id="UP000187455"/>
    </source>
</evidence>
<keyword evidence="4" id="KW-0255">Endonuclease</keyword>
<dbReference type="SUPFAM" id="SSF56672">
    <property type="entry name" value="DNA/RNA polymerases"/>
    <property type="match status" value="1"/>
</dbReference>
<keyword evidence="5" id="KW-0378">Hydrolase</keyword>
<dbReference type="GO" id="GO:0016787">
    <property type="term" value="F:hydrolase activity"/>
    <property type="evidence" value="ECO:0007669"/>
    <property type="project" value="UniProtKB-KW"/>
</dbReference>
<comment type="caution">
    <text evidence="8">The sequence shown here is derived from an EMBL/GenBank/DDBJ whole genome shotgun (WGS) entry which is preliminary data.</text>
</comment>
<feature type="domain" description="Reverse transcriptase RNase H-like" evidence="7">
    <location>
        <begin position="5"/>
        <end position="99"/>
    </location>
</feature>
<dbReference type="PANTHER" id="PTHR37984">
    <property type="entry name" value="PROTEIN CBG26694"/>
    <property type="match status" value="1"/>
</dbReference>
<dbReference type="GO" id="GO:0004519">
    <property type="term" value="F:endonuclease activity"/>
    <property type="evidence" value="ECO:0007669"/>
    <property type="project" value="UniProtKB-KW"/>
</dbReference>
<dbReference type="InterPro" id="IPR043502">
    <property type="entry name" value="DNA/RNA_pol_sf"/>
</dbReference>
<evidence type="ECO:0000256" key="6">
    <source>
        <dbReference type="ARBA" id="ARBA00022918"/>
    </source>
</evidence>
<dbReference type="OrthoDB" id="5593162at2759"/>
<name>A0A1R0GLE0_9FUNG</name>
<dbReference type="Gene3D" id="3.10.20.370">
    <property type="match status" value="1"/>
</dbReference>
<dbReference type="STRING" id="133383.A0A1R0GLE0"/>
<evidence type="ECO:0000256" key="4">
    <source>
        <dbReference type="ARBA" id="ARBA00022759"/>
    </source>
</evidence>
<keyword evidence="9" id="KW-1185">Reference proteome</keyword>
<dbReference type="PANTHER" id="PTHR37984:SF5">
    <property type="entry name" value="PROTEIN NYNRIN-LIKE"/>
    <property type="match status" value="1"/>
</dbReference>
<keyword evidence="3" id="KW-0540">Nuclease</keyword>
<evidence type="ECO:0000256" key="1">
    <source>
        <dbReference type="ARBA" id="ARBA00022679"/>
    </source>
</evidence>
<evidence type="ECO:0000256" key="2">
    <source>
        <dbReference type="ARBA" id="ARBA00022695"/>
    </source>
</evidence>
<proteinExistence type="predicted"/>
<keyword evidence="6" id="KW-0695">RNA-directed DNA polymerase</keyword>
<dbReference type="EMBL" id="LSSL01007721">
    <property type="protein sequence ID" value="OLY77706.1"/>
    <property type="molecule type" value="Genomic_DNA"/>
</dbReference>
<evidence type="ECO:0000256" key="3">
    <source>
        <dbReference type="ARBA" id="ARBA00022722"/>
    </source>
</evidence>
<gene>
    <name evidence="8" type="ORF">AYI68_g8256</name>
</gene>
<dbReference type="Pfam" id="PF17917">
    <property type="entry name" value="RT_RNaseH"/>
    <property type="match status" value="1"/>
</dbReference>
<dbReference type="Proteomes" id="UP000187455">
    <property type="component" value="Unassembled WGS sequence"/>
</dbReference>
<protein>
    <submittedName>
        <fullName evidence="8">Retrovirus-related Pol polyprotein from transposon 297</fullName>
    </submittedName>
</protein>
<evidence type="ECO:0000313" key="8">
    <source>
        <dbReference type="EMBL" id="OLY77706.1"/>
    </source>
</evidence>
<accession>A0A1R0GLE0</accession>
<keyword evidence="1" id="KW-0808">Transferase</keyword>
<dbReference type="GO" id="GO:0003964">
    <property type="term" value="F:RNA-directed DNA polymerase activity"/>
    <property type="evidence" value="ECO:0007669"/>
    <property type="project" value="UniProtKB-KW"/>
</dbReference>
<sequence length="167" mass="18972">MASSFEEKFVLSTDASSYSIGAFLEQKDIDGIFKPISYFSRKLKDAETRYSAYGKEALSVVSPIKNYRNYLYGTEFTVYTDNSAFAATYNNQEPTGRISICINLISESKFNIKHRKGIEKGAADYLPRNPVILCFNEENRLEDGDQALDNIKKKLSGNREANFKEEK</sequence>